<dbReference type="EMBL" id="VDEP01000378">
    <property type="protein sequence ID" value="KAA1092094.1"/>
    <property type="molecule type" value="Genomic_DNA"/>
</dbReference>
<dbReference type="Proteomes" id="UP000324748">
    <property type="component" value="Unassembled WGS sequence"/>
</dbReference>
<organism evidence="2 4">
    <name type="scientific">Puccinia graminis f. sp. tritici</name>
    <dbReference type="NCBI Taxonomy" id="56615"/>
    <lineage>
        <taxon>Eukaryota</taxon>
        <taxon>Fungi</taxon>
        <taxon>Dikarya</taxon>
        <taxon>Basidiomycota</taxon>
        <taxon>Pucciniomycotina</taxon>
        <taxon>Pucciniomycetes</taxon>
        <taxon>Pucciniales</taxon>
        <taxon>Pucciniaceae</taxon>
        <taxon>Puccinia</taxon>
    </lineage>
</organism>
<gene>
    <name evidence="1" type="ORF">PGT21_018878</name>
    <name evidence="2" type="ORF">PGTUg99_017838</name>
</gene>
<dbReference type="AlphaFoldDB" id="A0A5B0NUA1"/>
<sequence length="50" mass="5546">MALPIDSLVTSDSTKESYAESRIGQWKQHIKELMVWLGTLLASFVAPLLA</sequence>
<proteinExistence type="predicted"/>
<dbReference type="Proteomes" id="UP000325313">
    <property type="component" value="Unassembled WGS sequence"/>
</dbReference>
<dbReference type="OrthoDB" id="10261782at2759"/>
<keyword evidence="3" id="KW-1185">Reference proteome</keyword>
<reference evidence="3 4" key="1">
    <citation type="submission" date="2019-05" db="EMBL/GenBank/DDBJ databases">
        <title>Emergence of the Ug99 lineage of the wheat stem rust pathogen through somatic hybridization.</title>
        <authorList>
            <person name="Li F."/>
            <person name="Upadhyaya N.M."/>
            <person name="Sperschneider J."/>
            <person name="Matny O."/>
            <person name="Nguyen-Phuc H."/>
            <person name="Mago R."/>
            <person name="Raley C."/>
            <person name="Miller M.E."/>
            <person name="Silverstein K.A.T."/>
            <person name="Henningsen E."/>
            <person name="Hirsch C.D."/>
            <person name="Visser B."/>
            <person name="Pretorius Z.A."/>
            <person name="Steffenson B.J."/>
            <person name="Schwessinger B."/>
            <person name="Dodds P.N."/>
            <person name="Figueroa M."/>
        </authorList>
    </citation>
    <scope>NUCLEOTIDE SEQUENCE [LARGE SCALE GENOMIC DNA]</scope>
    <source>
        <strain evidence="1">21-0</strain>
        <strain evidence="2 4">Ug99</strain>
    </source>
</reference>
<accession>A0A5B0NUA1</accession>
<evidence type="ECO:0000313" key="2">
    <source>
        <dbReference type="EMBL" id="KAA1092094.1"/>
    </source>
</evidence>
<name>A0A5B0NUA1_PUCGR</name>
<comment type="caution">
    <text evidence="2">The sequence shown here is derived from an EMBL/GenBank/DDBJ whole genome shotgun (WGS) entry which is preliminary data.</text>
</comment>
<protein>
    <submittedName>
        <fullName evidence="2">Uncharacterized protein</fullName>
    </submittedName>
</protein>
<evidence type="ECO:0000313" key="1">
    <source>
        <dbReference type="EMBL" id="KAA1080740.1"/>
    </source>
</evidence>
<dbReference type="EMBL" id="VSWC01000131">
    <property type="protein sequence ID" value="KAA1080740.1"/>
    <property type="molecule type" value="Genomic_DNA"/>
</dbReference>
<evidence type="ECO:0000313" key="4">
    <source>
        <dbReference type="Proteomes" id="UP000325313"/>
    </source>
</evidence>
<evidence type="ECO:0000313" key="3">
    <source>
        <dbReference type="Proteomes" id="UP000324748"/>
    </source>
</evidence>